<reference evidence="1" key="1">
    <citation type="submission" date="2020-05" db="EMBL/GenBank/DDBJ databases">
        <title>Large-scale comparative analyses of tick genomes elucidate their genetic diversity and vector capacities.</title>
        <authorList>
            <person name="Jia N."/>
            <person name="Wang J."/>
            <person name="Shi W."/>
            <person name="Du L."/>
            <person name="Sun Y."/>
            <person name="Zhan W."/>
            <person name="Jiang J."/>
            <person name="Wang Q."/>
            <person name="Zhang B."/>
            <person name="Ji P."/>
            <person name="Sakyi L.B."/>
            <person name="Cui X."/>
            <person name="Yuan T."/>
            <person name="Jiang B."/>
            <person name="Yang W."/>
            <person name="Lam T.T.-Y."/>
            <person name="Chang Q."/>
            <person name="Ding S."/>
            <person name="Wang X."/>
            <person name="Zhu J."/>
            <person name="Ruan X."/>
            <person name="Zhao L."/>
            <person name="Wei J."/>
            <person name="Que T."/>
            <person name="Du C."/>
            <person name="Cheng J."/>
            <person name="Dai P."/>
            <person name="Han X."/>
            <person name="Huang E."/>
            <person name="Gao Y."/>
            <person name="Liu J."/>
            <person name="Shao H."/>
            <person name="Ye R."/>
            <person name="Li L."/>
            <person name="Wei W."/>
            <person name="Wang X."/>
            <person name="Wang C."/>
            <person name="Yang T."/>
            <person name="Huo Q."/>
            <person name="Li W."/>
            <person name="Guo W."/>
            <person name="Chen H."/>
            <person name="Zhou L."/>
            <person name="Ni X."/>
            <person name="Tian J."/>
            <person name="Zhou Y."/>
            <person name="Sheng Y."/>
            <person name="Liu T."/>
            <person name="Pan Y."/>
            <person name="Xia L."/>
            <person name="Li J."/>
            <person name="Zhao F."/>
            <person name="Cao W."/>
        </authorList>
    </citation>
    <scope>NUCLEOTIDE SEQUENCE</scope>
    <source>
        <strain evidence="1">Dsil-2018</strain>
    </source>
</reference>
<dbReference type="EMBL" id="CM023470">
    <property type="protein sequence ID" value="KAH7981322.1"/>
    <property type="molecule type" value="Genomic_DNA"/>
</dbReference>
<proteinExistence type="predicted"/>
<comment type="caution">
    <text evidence="1">The sequence shown here is derived from an EMBL/GenBank/DDBJ whole genome shotgun (WGS) entry which is preliminary data.</text>
</comment>
<evidence type="ECO:0000313" key="1">
    <source>
        <dbReference type="EMBL" id="KAH7981322.1"/>
    </source>
</evidence>
<protein>
    <submittedName>
        <fullName evidence="1">Uncharacterized protein</fullName>
    </submittedName>
</protein>
<accession>A0ACB8E3S1</accession>
<gene>
    <name evidence="1" type="ORF">HPB49_023118</name>
</gene>
<sequence length="101" mass="11153">MGDLPAASNPIWNFFVKIPPGTEARCLKCKAVLKTPTSTTTTLATHLRRHPDFHKDYQEKRDARERSSKLKGASKASGQQPSIAGSFKPKMKASAPKMTNR</sequence>
<dbReference type="Proteomes" id="UP000821865">
    <property type="component" value="Chromosome 1"/>
</dbReference>
<keyword evidence="2" id="KW-1185">Reference proteome</keyword>
<organism evidence="1 2">
    <name type="scientific">Dermacentor silvarum</name>
    <name type="common">Tick</name>
    <dbReference type="NCBI Taxonomy" id="543639"/>
    <lineage>
        <taxon>Eukaryota</taxon>
        <taxon>Metazoa</taxon>
        <taxon>Ecdysozoa</taxon>
        <taxon>Arthropoda</taxon>
        <taxon>Chelicerata</taxon>
        <taxon>Arachnida</taxon>
        <taxon>Acari</taxon>
        <taxon>Parasitiformes</taxon>
        <taxon>Ixodida</taxon>
        <taxon>Ixodoidea</taxon>
        <taxon>Ixodidae</taxon>
        <taxon>Rhipicephalinae</taxon>
        <taxon>Dermacentor</taxon>
    </lineage>
</organism>
<evidence type="ECO:0000313" key="2">
    <source>
        <dbReference type="Proteomes" id="UP000821865"/>
    </source>
</evidence>
<name>A0ACB8E3S1_DERSI</name>